<evidence type="ECO:0000313" key="2">
    <source>
        <dbReference type="Proteomes" id="UP000786811"/>
    </source>
</evidence>
<proteinExistence type="predicted"/>
<reference evidence="1" key="1">
    <citation type="submission" date="2021-04" db="EMBL/GenBank/DDBJ databases">
        <authorList>
            <person name="Chebbi M.A.C M."/>
        </authorList>
    </citation>
    <scope>NUCLEOTIDE SEQUENCE</scope>
</reference>
<feature type="non-terminal residue" evidence="1">
    <location>
        <position position="1"/>
    </location>
</feature>
<sequence>MSSTPSPSTSTLLKGASDVSFGNVLTQMMLEDNDVQGRTSSVELSPVFSLGGNKFFIIVNGTGKMLTVTTQSIISPSFFLGAISGLLTPSSCDLNPPPVFPSLINTSSSISVSSSSSKLSFTDKRGKVGCLLLTYKKYGK</sequence>
<comment type="caution">
    <text evidence="1">The sequence shown here is derived from an EMBL/GenBank/DDBJ whole genome shotgun (WGS) entry which is preliminary data.</text>
</comment>
<accession>A0A8J2HC93</accession>
<organism evidence="1 2">
    <name type="scientific">Cotesia congregata</name>
    <name type="common">Parasitoid wasp</name>
    <name type="synonym">Apanteles congregatus</name>
    <dbReference type="NCBI Taxonomy" id="51543"/>
    <lineage>
        <taxon>Eukaryota</taxon>
        <taxon>Metazoa</taxon>
        <taxon>Ecdysozoa</taxon>
        <taxon>Arthropoda</taxon>
        <taxon>Hexapoda</taxon>
        <taxon>Insecta</taxon>
        <taxon>Pterygota</taxon>
        <taxon>Neoptera</taxon>
        <taxon>Endopterygota</taxon>
        <taxon>Hymenoptera</taxon>
        <taxon>Apocrita</taxon>
        <taxon>Ichneumonoidea</taxon>
        <taxon>Braconidae</taxon>
        <taxon>Microgastrinae</taxon>
        <taxon>Cotesia</taxon>
    </lineage>
</organism>
<gene>
    <name evidence="1" type="ORF">HICCMSTLAB_LOCUS7054</name>
</gene>
<evidence type="ECO:0000313" key="1">
    <source>
        <dbReference type="EMBL" id="CAG5093728.1"/>
    </source>
</evidence>
<dbReference type="EMBL" id="CAJNRD030001120">
    <property type="protein sequence ID" value="CAG5093728.1"/>
    <property type="molecule type" value="Genomic_DNA"/>
</dbReference>
<dbReference type="AlphaFoldDB" id="A0A8J2HC93"/>
<keyword evidence="2" id="KW-1185">Reference proteome</keyword>
<protein>
    <submittedName>
        <fullName evidence="1">Uncharacterized protein</fullName>
    </submittedName>
</protein>
<dbReference type="Proteomes" id="UP000786811">
    <property type="component" value="Unassembled WGS sequence"/>
</dbReference>
<name>A0A8J2HC93_COTCN</name>